<feature type="domain" description="Transglutaminase-like" evidence="2">
    <location>
        <begin position="285"/>
        <end position="366"/>
    </location>
</feature>
<dbReference type="Gene3D" id="3.10.620.30">
    <property type="match status" value="1"/>
</dbReference>
<accession>A0A934PUG4</accession>
<dbReference type="Proteomes" id="UP000613193">
    <property type="component" value="Unassembled WGS sequence"/>
</dbReference>
<keyword evidence="1" id="KW-0732">Signal</keyword>
<evidence type="ECO:0000313" key="5">
    <source>
        <dbReference type="Proteomes" id="UP000613193"/>
    </source>
</evidence>
<dbReference type="RefSeq" id="WP_200066302.1">
    <property type="nucleotide sequence ID" value="NZ_JAEHFW010000002.1"/>
</dbReference>
<keyword evidence="5" id="KW-1185">Reference proteome</keyword>
<proteinExistence type="predicted"/>
<dbReference type="Pfam" id="PF12969">
    <property type="entry name" value="DUF3857"/>
    <property type="match status" value="1"/>
</dbReference>
<feature type="signal peptide" evidence="1">
    <location>
        <begin position="1"/>
        <end position="23"/>
    </location>
</feature>
<evidence type="ECO:0000313" key="4">
    <source>
        <dbReference type="EMBL" id="MBK0379757.1"/>
    </source>
</evidence>
<protein>
    <submittedName>
        <fullName evidence="4">DUF3857 domain-containing protein</fullName>
    </submittedName>
</protein>
<feature type="chain" id="PRO_5037187089" evidence="1">
    <location>
        <begin position="24"/>
        <end position="643"/>
    </location>
</feature>
<dbReference type="AlphaFoldDB" id="A0A934PUG4"/>
<name>A0A934PUG4_9SPHI</name>
<dbReference type="Gene3D" id="2.60.40.3140">
    <property type="match status" value="1"/>
</dbReference>
<evidence type="ECO:0000259" key="2">
    <source>
        <dbReference type="Pfam" id="PF01841"/>
    </source>
</evidence>
<dbReference type="InterPro" id="IPR024618">
    <property type="entry name" value="DUF3857"/>
</dbReference>
<dbReference type="Pfam" id="PF01841">
    <property type="entry name" value="Transglut_core"/>
    <property type="match status" value="1"/>
</dbReference>
<dbReference type="Gene3D" id="2.60.120.1130">
    <property type="match status" value="1"/>
</dbReference>
<dbReference type="SUPFAM" id="SSF54001">
    <property type="entry name" value="Cysteine proteinases"/>
    <property type="match status" value="1"/>
</dbReference>
<feature type="domain" description="DUF3857" evidence="3">
    <location>
        <begin position="62"/>
        <end position="219"/>
    </location>
</feature>
<dbReference type="InterPro" id="IPR002931">
    <property type="entry name" value="Transglutaminase-like"/>
</dbReference>
<comment type="caution">
    <text evidence="4">The sequence shown here is derived from an EMBL/GenBank/DDBJ whole genome shotgun (WGS) entry which is preliminary data.</text>
</comment>
<organism evidence="4 5">
    <name type="scientific">Mucilaginibacter segetis</name>
    <dbReference type="NCBI Taxonomy" id="2793071"/>
    <lineage>
        <taxon>Bacteria</taxon>
        <taxon>Pseudomonadati</taxon>
        <taxon>Bacteroidota</taxon>
        <taxon>Sphingobacteriia</taxon>
        <taxon>Sphingobacteriales</taxon>
        <taxon>Sphingobacteriaceae</taxon>
        <taxon>Mucilaginibacter</taxon>
    </lineage>
</organism>
<gene>
    <name evidence="4" type="ORF">I5M19_10590</name>
</gene>
<evidence type="ECO:0000259" key="3">
    <source>
        <dbReference type="Pfam" id="PF12969"/>
    </source>
</evidence>
<evidence type="ECO:0000256" key="1">
    <source>
        <dbReference type="SAM" id="SignalP"/>
    </source>
</evidence>
<dbReference type="InterPro" id="IPR038765">
    <property type="entry name" value="Papain-like_cys_pep_sf"/>
</dbReference>
<sequence length="643" mass="73093">MKFPFKNVLLIPAIVMLFFTAYSQDKNLSKDIYLASAIPDSLKQDANAVVRYASDELVVKAAGKATKKHHSIVTVLNEKGDDEARLVLFYDRKYNTVNNVEMLIYDAAGKQIKKYRKSDMYDRSATDGTTIVTDDRLLALGHTIASYPTTIEVIYETGINSYLDLGHWYMQQPERAVQYEEYTVLANPAIGFRFKNKNTTIQPVKTTQDGFEKYTWQVTGKKAVKPEDDALPWQVLPNITFAANAFQFDGLPGDFSTWQNYGKWYQGLNADVCNLSQQRIDEIKAMTANLTTDKEKAKFLYQYMQQNMRYVSVQLGIGGLKPFTASFVDEKKYGDCKALTNYMAALLKAVNIPSYYAMVNAGTNQEPADASFPYDPFNHVILCIPFKSDTTWLECTSSTQPFGKLGTFTENRNALLVTENGGKLVNTPRSTAKDNQFNGEVHIKLNADGGAVANVRIMSTGAYRDDYIGMTTLKMDEQKEFLIRMLNMKQPSFMDYKSAADKDGVKEVDIDLEYEKFCDIAAGNKQFYRPRVIDLWQTTLPVLEKRKTDFYFDQPMQKTCVTTIDLPEGFEVETLPANQSLKFTYGNFEINYVYNSDKNQVKSTSRFNLNTQGIPAAKYNEMQQYMDNISKAQNKKLVIRRKA</sequence>
<dbReference type="EMBL" id="JAEHFW010000002">
    <property type="protein sequence ID" value="MBK0379757.1"/>
    <property type="molecule type" value="Genomic_DNA"/>
</dbReference>
<reference evidence="4" key="1">
    <citation type="submission" date="2020-12" db="EMBL/GenBank/DDBJ databases">
        <title>Bacterial novel species Mucilaginibacter sp. SD-g isolated from soil.</title>
        <authorList>
            <person name="Jung H.-Y."/>
        </authorList>
    </citation>
    <scope>NUCLEOTIDE SEQUENCE</scope>
    <source>
        <strain evidence="4">SD-g</strain>
    </source>
</reference>